<keyword evidence="2" id="KW-1185">Reference proteome</keyword>
<comment type="caution">
    <text evidence="1">The sequence shown here is derived from an EMBL/GenBank/DDBJ whole genome shotgun (WGS) entry which is preliminary data.</text>
</comment>
<evidence type="ECO:0000313" key="2">
    <source>
        <dbReference type="Proteomes" id="UP000799754"/>
    </source>
</evidence>
<dbReference type="EMBL" id="MU006730">
    <property type="protein sequence ID" value="KAF2624502.1"/>
    <property type="molecule type" value="Genomic_DNA"/>
</dbReference>
<name>A0ACB6RUD5_9PLEO</name>
<evidence type="ECO:0000313" key="1">
    <source>
        <dbReference type="EMBL" id="KAF2624502.1"/>
    </source>
</evidence>
<reference evidence="1" key="1">
    <citation type="journal article" date="2020" name="Stud. Mycol.">
        <title>101 Dothideomycetes genomes: a test case for predicting lifestyles and emergence of pathogens.</title>
        <authorList>
            <person name="Haridas S."/>
            <person name="Albert R."/>
            <person name="Binder M."/>
            <person name="Bloem J."/>
            <person name="Labutti K."/>
            <person name="Salamov A."/>
            <person name="Andreopoulos B."/>
            <person name="Baker S."/>
            <person name="Barry K."/>
            <person name="Bills G."/>
            <person name="Bluhm B."/>
            <person name="Cannon C."/>
            <person name="Castanera R."/>
            <person name="Culley D."/>
            <person name="Daum C."/>
            <person name="Ezra D."/>
            <person name="Gonzalez J."/>
            <person name="Henrissat B."/>
            <person name="Kuo A."/>
            <person name="Liang C."/>
            <person name="Lipzen A."/>
            <person name="Lutzoni F."/>
            <person name="Magnuson J."/>
            <person name="Mondo S."/>
            <person name="Nolan M."/>
            <person name="Ohm R."/>
            <person name="Pangilinan J."/>
            <person name="Park H.-J."/>
            <person name="Ramirez L."/>
            <person name="Alfaro M."/>
            <person name="Sun H."/>
            <person name="Tritt A."/>
            <person name="Yoshinaga Y."/>
            <person name="Zwiers L.-H."/>
            <person name="Turgeon B."/>
            <person name="Goodwin S."/>
            <person name="Spatafora J."/>
            <person name="Crous P."/>
            <person name="Grigoriev I."/>
        </authorList>
    </citation>
    <scope>NUCLEOTIDE SEQUENCE</scope>
    <source>
        <strain evidence="1">CBS 525.71</strain>
    </source>
</reference>
<proteinExistence type="predicted"/>
<accession>A0ACB6RUD5</accession>
<sequence length="174" mass="19400">MCGGDFAASATLAKIWYMRDISRLTNVTYAWAQISLCYLAELFILIITGSLPTLRPIMRICCSEGSSKYARFAALKKGNNQSSSTSPYDGTTMAGTLGWELPEIENSQRKDSLEDLTALPPFHARPEVRIAPSNSSGRLLVWRIKLRPETLSQFNKTSVGRTSDLQETPCFWRA</sequence>
<dbReference type="Proteomes" id="UP000799754">
    <property type="component" value="Unassembled WGS sequence"/>
</dbReference>
<organism evidence="1 2">
    <name type="scientific">Macroventuria anomochaeta</name>
    <dbReference type="NCBI Taxonomy" id="301207"/>
    <lineage>
        <taxon>Eukaryota</taxon>
        <taxon>Fungi</taxon>
        <taxon>Dikarya</taxon>
        <taxon>Ascomycota</taxon>
        <taxon>Pezizomycotina</taxon>
        <taxon>Dothideomycetes</taxon>
        <taxon>Pleosporomycetidae</taxon>
        <taxon>Pleosporales</taxon>
        <taxon>Pleosporineae</taxon>
        <taxon>Didymellaceae</taxon>
        <taxon>Macroventuria</taxon>
    </lineage>
</organism>
<protein>
    <submittedName>
        <fullName evidence="1">Uncharacterized protein</fullName>
    </submittedName>
</protein>
<gene>
    <name evidence="1" type="ORF">BU25DRAFT_450590</name>
</gene>